<dbReference type="GO" id="GO:0043190">
    <property type="term" value="C:ATP-binding cassette (ABC) transporter complex"/>
    <property type="evidence" value="ECO:0007669"/>
    <property type="project" value="InterPro"/>
</dbReference>
<dbReference type="EMBL" id="BBSI01000040">
    <property type="protein sequence ID" value="GAM81478.1"/>
    <property type="molecule type" value="Genomic_DNA"/>
</dbReference>
<proteinExistence type="inferred from homology"/>
<dbReference type="Gene3D" id="3.10.105.10">
    <property type="entry name" value="Dipeptide-binding Protein, Domain 3"/>
    <property type="match status" value="1"/>
</dbReference>
<dbReference type="Proteomes" id="UP000031847">
    <property type="component" value="Unassembled WGS sequence"/>
</dbReference>
<dbReference type="FunFam" id="3.10.105.10:FF:000001">
    <property type="entry name" value="Oligopeptide ABC transporter, oligopeptide-binding protein"/>
    <property type="match status" value="1"/>
</dbReference>
<evidence type="ECO:0000256" key="5">
    <source>
        <dbReference type="ARBA" id="ARBA00022856"/>
    </source>
</evidence>
<dbReference type="InterPro" id="IPR023765">
    <property type="entry name" value="SBP_5_CS"/>
</dbReference>
<sequence length="558" mass="61320">MRSQTQFMKEGNYMKTYKKVTLGTVALGSAALLAACGNSGSSSSSSSKDIQWNLTSPIQTLDSSLATDTYSNIIIGNTNAGLTRVDKDGKAQPELAKSVDVSKDGLTYTFHLRDGLKWSNGDALTAKDFVYSWQRAVDPATASEYGYLLGPVKNANEINGGKADKSTLGVKATDDKTFVVTLAQPTPYFEFLTANSVYYPLNQKVVEKYGKQYGTSSEKMVYSGPYKFEKSKGWNGSNQTFSIVKNDNYWDKSAVKTKEIDFQVVQDPKTSFNLYKQGKIVQASIGDPDLFKANKNNKDVVSLDEATTAYIQYNQSGKNKALANKNIREAFNLATDRQQYVDTVTPASNPATGLTPAGMAKTNTGEDFAKYAAQPYKYDATAAKAAWAKGLSEIGETKLTLTLTTDDTSASKDSATFLKQAWEKQLPGLTLNIKSVPFKQRLNDSTTGNFDMVISLWSGDYAEPSTFLDLFVKDGPNNNGKINNVTYDKAIKAAEVTDALDPEKHYADYKAAEEALYTESNLNPLYFRTTPVLRNPNLKDVRFGSTGLMYDFKTAYLK</sequence>
<dbReference type="Gene3D" id="3.40.190.10">
    <property type="entry name" value="Periplasmic binding protein-like II"/>
    <property type="match status" value="1"/>
</dbReference>
<evidence type="ECO:0000313" key="10">
    <source>
        <dbReference type="Proteomes" id="UP000031847"/>
    </source>
</evidence>
<reference evidence="9 10" key="1">
    <citation type="submission" date="2015-01" db="EMBL/GenBank/DDBJ databases">
        <title>Lactococcus lactis subsp.lactis JCM 5805 whole genome shotgun sequence.</title>
        <authorList>
            <person name="Fujii T."/>
            <person name="Tomita Y."/>
            <person name="Ikushima S."/>
            <person name="Fujiwara D."/>
        </authorList>
    </citation>
    <scope>NUCLEOTIDE SEQUENCE [LARGE SCALE GENOMIC DNA]</scope>
    <source>
        <strain evidence="9 10">JCM 5805</strain>
    </source>
</reference>
<keyword evidence="4 7" id="KW-0732">Signal</keyword>
<dbReference type="Gene3D" id="3.90.76.10">
    <property type="entry name" value="Dipeptide-binding Protein, Domain 1"/>
    <property type="match status" value="1"/>
</dbReference>
<dbReference type="AlphaFoldDB" id="A0A0B8R2R1"/>
<dbReference type="GO" id="GO:0015833">
    <property type="term" value="P:peptide transport"/>
    <property type="evidence" value="ECO:0007669"/>
    <property type="project" value="UniProtKB-KW"/>
</dbReference>
<gene>
    <name evidence="9" type="ORF">JCM5805K_2603</name>
</gene>
<evidence type="ECO:0000256" key="4">
    <source>
        <dbReference type="ARBA" id="ARBA00022729"/>
    </source>
</evidence>
<accession>A0A0B8R2R1</accession>
<comment type="subcellular location">
    <subcellularLocation>
        <location evidence="1">Cell membrane</location>
        <topology evidence="1">Lipid-anchor</topology>
    </subcellularLocation>
</comment>
<evidence type="ECO:0000256" key="6">
    <source>
        <dbReference type="ARBA" id="ARBA00022927"/>
    </source>
</evidence>
<feature type="chain" id="PRO_5038858450" evidence="7">
    <location>
        <begin position="35"/>
        <end position="558"/>
    </location>
</feature>
<comment type="caution">
    <text evidence="9">The sequence shown here is derived from an EMBL/GenBank/DDBJ whole genome shotgun (WGS) entry which is preliminary data.</text>
</comment>
<protein>
    <submittedName>
        <fullName evidence="9">ABC-type oligopeptide transport system, periplasmic component</fullName>
    </submittedName>
</protein>
<evidence type="ECO:0000313" key="9">
    <source>
        <dbReference type="EMBL" id="GAM81478.1"/>
    </source>
</evidence>
<keyword evidence="3" id="KW-0813">Transport</keyword>
<dbReference type="InterPro" id="IPR039424">
    <property type="entry name" value="SBP_5"/>
</dbReference>
<dbReference type="PIRSF" id="PIRSF002741">
    <property type="entry name" value="MppA"/>
    <property type="match status" value="1"/>
</dbReference>
<evidence type="ECO:0000256" key="3">
    <source>
        <dbReference type="ARBA" id="ARBA00022448"/>
    </source>
</evidence>
<keyword evidence="5" id="KW-0571">Peptide transport</keyword>
<evidence type="ECO:0000259" key="8">
    <source>
        <dbReference type="Pfam" id="PF00496"/>
    </source>
</evidence>
<dbReference type="SUPFAM" id="SSF53850">
    <property type="entry name" value="Periplasmic binding protein-like II"/>
    <property type="match status" value="1"/>
</dbReference>
<dbReference type="PROSITE" id="PS01040">
    <property type="entry name" value="SBP_BACTERIAL_5"/>
    <property type="match status" value="1"/>
</dbReference>
<dbReference type="CDD" id="cd08504">
    <property type="entry name" value="PBP2_OppA"/>
    <property type="match status" value="1"/>
</dbReference>
<evidence type="ECO:0000256" key="2">
    <source>
        <dbReference type="ARBA" id="ARBA00005695"/>
    </source>
</evidence>
<feature type="signal peptide" evidence="7">
    <location>
        <begin position="1"/>
        <end position="34"/>
    </location>
</feature>
<evidence type="ECO:0000256" key="7">
    <source>
        <dbReference type="SAM" id="SignalP"/>
    </source>
</evidence>
<feature type="domain" description="Solute-binding protein family 5" evidence="8">
    <location>
        <begin position="91"/>
        <end position="478"/>
    </location>
</feature>
<evidence type="ECO:0000256" key="1">
    <source>
        <dbReference type="ARBA" id="ARBA00004193"/>
    </source>
</evidence>
<dbReference type="PANTHER" id="PTHR30290">
    <property type="entry name" value="PERIPLASMIC BINDING COMPONENT OF ABC TRANSPORTER"/>
    <property type="match status" value="1"/>
</dbReference>
<name>A0A0B8R2R1_LACLL</name>
<comment type="similarity">
    <text evidence="2">Belongs to the bacterial solute-binding protein 5 family.</text>
</comment>
<dbReference type="InterPro" id="IPR000914">
    <property type="entry name" value="SBP_5_dom"/>
</dbReference>
<dbReference type="GO" id="GO:1904680">
    <property type="term" value="F:peptide transmembrane transporter activity"/>
    <property type="evidence" value="ECO:0007669"/>
    <property type="project" value="TreeGrafter"/>
</dbReference>
<organism evidence="9 10">
    <name type="scientific">Lactococcus lactis subsp. lactis</name>
    <name type="common">Streptococcus lactis</name>
    <dbReference type="NCBI Taxonomy" id="1360"/>
    <lineage>
        <taxon>Bacteria</taxon>
        <taxon>Bacillati</taxon>
        <taxon>Bacillota</taxon>
        <taxon>Bacilli</taxon>
        <taxon>Lactobacillales</taxon>
        <taxon>Streptococcaceae</taxon>
        <taxon>Lactococcus</taxon>
    </lineage>
</organism>
<dbReference type="GO" id="GO:0030288">
    <property type="term" value="C:outer membrane-bounded periplasmic space"/>
    <property type="evidence" value="ECO:0007669"/>
    <property type="project" value="UniProtKB-ARBA"/>
</dbReference>
<dbReference type="GO" id="GO:0015031">
    <property type="term" value="P:protein transport"/>
    <property type="evidence" value="ECO:0007669"/>
    <property type="project" value="UniProtKB-KW"/>
</dbReference>
<dbReference type="PANTHER" id="PTHR30290:SF10">
    <property type="entry name" value="PERIPLASMIC OLIGOPEPTIDE-BINDING PROTEIN-RELATED"/>
    <property type="match status" value="1"/>
</dbReference>
<keyword evidence="6" id="KW-0653">Protein transport</keyword>
<dbReference type="FunFam" id="3.90.76.10:FF:000001">
    <property type="entry name" value="Oligopeptide ABC transporter substrate-binding protein"/>
    <property type="match status" value="1"/>
</dbReference>
<dbReference type="InterPro" id="IPR030678">
    <property type="entry name" value="Peptide/Ni-bd"/>
</dbReference>
<dbReference type="Pfam" id="PF00496">
    <property type="entry name" value="SBP_bac_5"/>
    <property type="match status" value="1"/>
</dbReference>